<keyword evidence="2" id="KW-1185">Reference proteome</keyword>
<dbReference type="Proteomes" id="UP001341840">
    <property type="component" value="Unassembled WGS sequence"/>
</dbReference>
<evidence type="ECO:0000313" key="1">
    <source>
        <dbReference type="EMBL" id="MED6152583.1"/>
    </source>
</evidence>
<dbReference type="EMBL" id="JASCZI010092613">
    <property type="protein sequence ID" value="MED6152583.1"/>
    <property type="molecule type" value="Genomic_DNA"/>
</dbReference>
<gene>
    <name evidence="1" type="ORF">PIB30_093427</name>
</gene>
<name>A0ABU6TXI6_9FABA</name>
<organism evidence="1 2">
    <name type="scientific">Stylosanthes scabra</name>
    <dbReference type="NCBI Taxonomy" id="79078"/>
    <lineage>
        <taxon>Eukaryota</taxon>
        <taxon>Viridiplantae</taxon>
        <taxon>Streptophyta</taxon>
        <taxon>Embryophyta</taxon>
        <taxon>Tracheophyta</taxon>
        <taxon>Spermatophyta</taxon>
        <taxon>Magnoliopsida</taxon>
        <taxon>eudicotyledons</taxon>
        <taxon>Gunneridae</taxon>
        <taxon>Pentapetalae</taxon>
        <taxon>rosids</taxon>
        <taxon>fabids</taxon>
        <taxon>Fabales</taxon>
        <taxon>Fabaceae</taxon>
        <taxon>Papilionoideae</taxon>
        <taxon>50 kb inversion clade</taxon>
        <taxon>dalbergioids sensu lato</taxon>
        <taxon>Dalbergieae</taxon>
        <taxon>Pterocarpus clade</taxon>
        <taxon>Stylosanthes</taxon>
    </lineage>
</organism>
<protein>
    <submittedName>
        <fullName evidence="1">Uncharacterized protein</fullName>
    </submittedName>
</protein>
<comment type="caution">
    <text evidence="1">The sequence shown here is derived from an EMBL/GenBank/DDBJ whole genome shotgun (WGS) entry which is preliminary data.</text>
</comment>
<sequence>MSRWSRYLPTSDEMLPRVVAYRMQLDRLTHREFVWLPYRSDVVEAVVHLSIWHLDHRFGGVQNISYAPVNIRLPACERRSRDRQVVDDPGPSADFLRLWFLDGKRYLAVEYAFHQLPPDEMHIEAT</sequence>
<proteinExistence type="predicted"/>
<reference evidence="1 2" key="1">
    <citation type="journal article" date="2023" name="Plants (Basel)">
        <title>Bridging the Gap: Combining Genomics and Transcriptomics Approaches to Understand Stylosanthes scabra, an Orphan Legume from the Brazilian Caatinga.</title>
        <authorList>
            <person name="Ferreira-Neto J.R.C."/>
            <person name="da Silva M.D."/>
            <person name="Binneck E."/>
            <person name="de Melo N.F."/>
            <person name="da Silva R.H."/>
            <person name="de Melo A.L.T.M."/>
            <person name="Pandolfi V."/>
            <person name="Bustamante F.O."/>
            <person name="Brasileiro-Vidal A.C."/>
            <person name="Benko-Iseppon A.M."/>
        </authorList>
    </citation>
    <scope>NUCLEOTIDE SEQUENCE [LARGE SCALE GENOMIC DNA]</scope>
    <source>
        <tissue evidence="1">Leaves</tissue>
    </source>
</reference>
<evidence type="ECO:0000313" key="2">
    <source>
        <dbReference type="Proteomes" id="UP001341840"/>
    </source>
</evidence>
<accession>A0ABU6TXI6</accession>